<protein>
    <recommendedName>
        <fullName evidence="3">UDP-N-acetylglucosamine diphosphorylase</fullName>
        <ecNumber evidence="3">2.7.7.23</ecNumber>
    </recommendedName>
</protein>
<dbReference type="VEuPathDB" id="TrichDB:TVAG_133060"/>
<evidence type="ECO:0000259" key="7">
    <source>
        <dbReference type="Pfam" id="PF01931"/>
    </source>
</evidence>
<evidence type="ECO:0000313" key="8">
    <source>
        <dbReference type="EMBL" id="EAY09249.1"/>
    </source>
</evidence>
<comment type="pathway">
    <text evidence="1">Nucleotide-sugar biosynthesis; UDP-N-acetyl-alpha-D-glucosamine biosynthesis; UDP-N-acetyl-alpha-D-glucosamine from N-acetyl-alpha-D-glucosamine 1-phosphate: step 1/1.</text>
</comment>
<dbReference type="SUPFAM" id="SSF52972">
    <property type="entry name" value="ITPase-like"/>
    <property type="match status" value="1"/>
</dbReference>
<evidence type="ECO:0000256" key="4">
    <source>
        <dbReference type="ARBA" id="ARBA00022679"/>
    </source>
</evidence>
<name>A2EDI4_TRIV3</name>
<dbReference type="InterPro" id="IPR039741">
    <property type="entry name" value="UDP-sugar_pyrophosphorylase"/>
</dbReference>
<dbReference type="InterPro" id="IPR026533">
    <property type="entry name" value="NTPase/PRRC1"/>
</dbReference>
<dbReference type="EC" id="2.7.7.23" evidence="3"/>
<comment type="catalytic activity">
    <reaction evidence="6">
        <text>N-acetyl-alpha-D-glucosamine 1-phosphate + UTP + H(+) = UDP-N-acetyl-alpha-D-glucosamine + diphosphate</text>
        <dbReference type="Rhea" id="RHEA:13509"/>
        <dbReference type="ChEBI" id="CHEBI:15378"/>
        <dbReference type="ChEBI" id="CHEBI:33019"/>
        <dbReference type="ChEBI" id="CHEBI:46398"/>
        <dbReference type="ChEBI" id="CHEBI:57705"/>
        <dbReference type="ChEBI" id="CHEBI:57776"/>
        <dbReference type="EC" id="2.7.7.23"/>
    </reaction>
</comment>
<dbReference type="STRING" id="5722.A2EDI4"/>
<dbReference type="Pfam" id="PF01931">
    <property type="entry name" value="NTPase_I-T"/>
    <property type="match status" value="1"/>
</dbReference>
<keyword evidence="4" id="KW-0808">Transferase</keyword>
<proteinExistence type="inferred from homology"/>
<evidence type="ECO:0000256" key="1">
    <source>
        <dbReference type="ARBA" id="ARBA00005208"/>
    </source>
</evidence>
<evidence type="ECO:0000256" key="2">
    <source>
        <dbReference type="ARBA" id="ARBA00010401"/>
    </source>
</evidence>
<keyword evidence="5 8" id="KW-0548">Nucleotidyltransferase</keyword>
<dbReference type="SUPFAM" id="SSF53448">
    <property type="entry name" value="Nucleotide-diphospho-sugar transferases"/>
    <property type="match status" value="1"/>
</dbReference>
<dbReference type="InterPro" id="IPR029001">
    <property type="entry name" value="ITPase-like_fam"/>
</dbReference>
<reference evidence="8" key="1">
    <citation type="submission" date="2006-10" db="EMBL/GenBank/DDBJ databases">
        <authorList>
            <person name="Amadeo P."/>
            <person name="Zhao Q."/>
            <person name="Wortman J."/>
            <person name="Fraser-Liggett C."/>
            <person name="Carlton J."/>
        </authorList>
    </citation>
    <scope>NUCLEOTIDE SEQUENCE</scope>
    <source>
        <strain evidence="8">G3</strain>
    </source>
</reference>
<dbReference type="PANTHER" id="PTHR11952">
    <property type="entry name" value="UDP- GLUCOSE PYROPHOSPHORYLASE"/>
    <property type="match status" value="1"/>
</dbReference>
<dbReference type="PANTHER" id="PTHR11952:SF2">
    <property type="entry name" value="LD24639P"/>
    <property type="match status" value="1"/>
</dbReference>
<evidence type="ECO:0000256" key="6">
    <source>
        <dbReference type="ARBA" id="ARBA00048493"/>
    </source>
</evidence>
<keyword evidence="9" id="KW-1185">Reference proteome</keyword>
<dbReference type="GO" id="GO:0003977">
    <property type="term" value="F:UDP-N-acetylglucosamine diphosphorylase activity"/>
    <property type="evidence" value="ECO:0000318"/>
    <property type="project" value="GO_Central"/>
</dbReference>
<dbReference type="InterPro" id="IPR002618">
    <property type="entry name" value="UDPGP_fam"/>
</dbReference>
<dbReference type="FunCoup" id="A2EDI4">
    <property type="interactions" value="162"/>
</dbReference>
<dbReference type="VEuPathDB" id="TrichDB:TVAGG3_0905650"/>
<dbReference type="Gene3D" id="3.90.550.10">
    <property type="entry name" value="Spore Coat Polysaccharide Biosynthesis Protein SpsA, Chain A"/>
    <property type="match status" value="1"/>
</dbReference>
<dbReference type="Proteomes" id="UP000001542">
    <property type="component" value="Unassembled WGS sequence"/>
</dbReference>
<reference evidence="8" key="2">
    <citation type="journal article" date="2007" name="Science">
        <title>Draft genome sequence of the sexually transmitted pathogen Trichomonas vaginalis.</title>
        <authorList>
            <person name="Carlton J.M."/>
            <person name="Hirt R.P."/>
            <person name="Silva J.C."/>
            <person name="Delcher A.L."/>
            <person name="Schatz M."/>
            <person name="Zhao Q."/>
            <person name="Wortman J.R."/>
            <person name="Bidwell S.L."/>
            <person name="Alsmark U.C.M."/>
            <person name="Besteiro S."/>
            <person name="Sicheritz-Ponten T."/>
            <person name="Noel C.J."/>
            <person name="Dacks J.B."/>
            <person name="Foster P.G."/>
            <person name="Simillion C."/>
            <person name="Van de Peer Y."/>
            <person name="Miranda-Saavedra D."/>
            <person name="Barton G.J."/>
            <person name="Westrop G.D."/>
            <person name="Mueller S."/>
            <person name="Dessi D."/>
            <person name="Fiori P.L."/>
            <person name="Ren Q."/>
            <person name="Paulsen I."/>
            <person name="Zhang H."/>
            <person name="Bastida-Corcuera F.D."/>
            <person name="Simoes-Barbosa A."/>
            <person name="Brown M.T."/>
            <person name="Hayes R.D."/>
            <person name="Mukherjee M."/>
            <person name="Okumura C.Y."/>
            <person name="Schneider R."/>
            <person name="Smith A.J."/>
            <person name="Vanacova S."/>
            <person name="Villalvazo M."/>
            <person name="Haas B.J."/>
            <person name="Pertea M."/>
            <person name="Feldblyum T.V."/>
            <person name="Utterback T.R."/>
            <person name="Shu C.L."/>
            <person name="Osoegawa K."/>
            <person name="de Jong P.J."/>
            <person name="Hrdy I."/>
            <person name="Horvathova L."/>
            <person name="Zubacova Z."/>
            <person name="Dolezal P."/>
            <person name="Malik S.B."/>
            <person name="Logsdon J.M. Jr."/>
            <person name="Henze K."/>
            <person name="Gupta A."/>
            <person name="Wang C.C."/>
            <person name="Dunne R.L."/>
            <person name="Upcroft J.A."/>
            <person name="Upcroft P."/>
            <person name="White O."/>
            <person name="Salzberg S.L."/>
            <person name="Tang P."/>
            <person name="Chiu C.-H."/>
            <person name="Lee Y.-S."/>
            <person name="Embley T.M."/>
            <person name="Coombs G.H."/>
            <person name="Mottram J.C."/>
            <person name="Tachezy J."/>
            <person name="Fraser-Liggett C.M."/>
            <person name="Johnson P.J."/>
        </authorList>
    </citation>
    <scope>NUCLEOTIDE SEQUENCE [LARGE SCALE GENOMIC DNA]</scope>
    <source>
        <strain evidence="8">G3</strain>
    </source>
</reference>
<dbReference type="Gene3D" id="3.90.950.10">
    <property type="match status" value="1"/>
</dbReference>
<dbReference type="AlphaFoldDB" id="A2EDI4"/>
<evidence type="ECO:0000256" key="3">
    <source>
        <dbReference type="ARBA" id="ARBA00012457"/>
    </source>
</evidence>
<dbReference type="RefSeq" id="XP_001321472.1">
    <property type="nucleotide sequence ID" value="XM_001321437.1"/>
</dbReference>
<organism evidence="8 9">
    <name type="scientific">Trichomonas vaginalis (strain ATCC PRA-98 / G3)</name>
    <dbReference type="NCBI Taxonomy" id="412133"/>
    <lineage>
        <taxon>Eukaryota</taxon>
        <taxon>Metamonada</taxon>
        <taxon>Parabasalia</taxon>
        <taxon>Trichomonadida</taxon>
        <taxon>Trichomonadidae</taxon>
        <taxon>Trichomonas</taxon>
    </lineage>
</organism>
<dbReference type="KEGG" id="tva:4767165"/>
<dbReference type="EMBL" id="DS113361">
    <property type="protein sequence ID" value="EAY09249.1"/>
    <property type="molecule type" value="Genomic_DNA"/>
</dbReference>
<dbReference type="InterPro" id="IPR029044">
    <property type="entry name" value="Nucleotide-diphossugar_trans"/>
</dbReference>
<dbReference type="GO" id="GO:0006048">
    <property type="term" value="P:UDP-N-acetylglucosamine biosynthetic process"/>
    <property type="evidence" value="ECO:0000318"/>
    <property type="project" value="GO_Central"/>
</dbReference>
<evidence type="ECO:0000313" key="9">
    <source>
        <dbReference type="Proteomes" id="UP000001542"/>
    </source>
</evidence>
<sequence>MKVEAVKAALTKVLEGQVEFTVVGAKAESKVSEQPMTAEETRCGACNRIETCEEKGDYYVSIESGVDREFDNLYSFTFAAIANAGKTRFGFGTSSKFPVPDKIARQIIAGNVLGSVVHNDDGLISALTGGLKTRAELISEAVLAAIIPFHVFKTEMPKDVPEECVKYANDADVTQLDRNALADELRELDFKPVTNFFKKPEGTLEVTEVIHPGDNAEDIYANGVEAIRHGEVAVIIMCGGQGSRLGSPIPKGMVQLDIPSKSSLLEIQLRRVKKLNSLFARYNQSSKGIPVYILTSEETHSALAAYLMANRNFGVPYVRLFQQQLLPARHPDGRVAMRNKHKVLAAPNGNGSIYEAMETSGVLADMERLGVKYIECHPIDNVLARPADPFFIGQMMYEESDCAMKVLKKVSPSERIGTVAKINGKDIIIEYSEIPLEESAKHMYGSIAIHGFTLDLLKKAAKADLPFHIAKKMENTVGGKEEVHKFERFIFDVLDIAQHPIFVEVKREEEFAPVKNAPGSPTDSPETAKALLLAEHRRWAEAAGIKFEGEGEFEIRPETSYAGEGILESYPDMTFKLPFIL</sequence>
<dbReference type="eggNOG" id="KOG2388">
    <property type="taxonomic scope" value="Eukaryota"/>
</dbReference>
<feature type="domain" description="Non-canonical purine NTP phosphatase/PRRC1" evidence="7">
    <location>
        <begin position="1"/>
        <end position="149"/>
    </location>
</feature>
<evidence type="ECO:0000256" key="5">
    <source>
        <dbReference type="ARBA" id="ARBA00022695"/>
    </source>
</evidence>
<comment type="similarity">
    <text evidence="2">Belongs to the UDPGP type 1 family.</text>
</comment>
<gene>
    <name evidence="8" type="ORF">TVAG_133060</name>
</gene>
<dbReference type="InParanoid" id="A2EDI4"/>
<dbReference type="Pfam" id="PF01704">
    <property type="entry name" value="UDPGP"/>
    <property type="match status" value="1"/>
</dbReference>
<dbReference type="SMR" id="A2EDI4"/>
<accession>A2EDI4</accession>
<dbReference type="OrthoDB" id="532420at2759"/>